<reference evidence="2" key="1">
    <citation type="submission" date="2014-11" db="EMBL/GenBank/DDBJ databases">
        <title>Xylella fastidiosa Hib4 Genome Sequencing.</title>
        <authorList>
            <person name="Pierry P.M."/>
            <person name="da Silva A.M."/>
        </authorList>
    </citation>
    <scope>NUCLEOTIDE SEQUENCE [LARGE SCALE GENOMIC DNA]</scope>
    <source>
        <strain evidence="2">Hib4</strain>
    </source>
</reference>
<dbReference type="AlphaFoldDB" id="A0ABC8AC29"/>
<evidence type="ECO:0008006" key="3">
    <source>
        <dbReference type="Google" id="ProtNLM"/>
    </source>
</evidence>
<evidence type="ECO:0000313" key="2">
    <source>
        <dbReference type="Proteomes" id="UP000196980"/>
    </source>
</evidence>
<dbReference type="EMBL" id="CP009885">
    <property type="protein sequence ID" value="ALR06003.1"/>
    <property type="molecule type" value="Genomic_DNA"/>
</dbReference>
<accession>A0ABC8AC29</accession>
<gene>
    <name evidence="1" type="ORF">XFHB_03115</name>
</gene>
<protein>
    <recommendedName>
        <fullName evidence="3">Secreted protein</fullName>
    </recommendedName>
</protein>
<dbReference type="PROSITE" id="PS51257">
    <property type="entry name" value="PROKAR_LIPOPROTEIN"/>
    <property type="match status" value="1"/>
</dbReference>
<evidence type="ECO:0000313" key="1">
    <source>
        <dbReference type="EMBL" id="ALR06003.1"/>
    </source>
</evidence>
<dbReference type="RefSeq" id="WP_088577765.1">
    <property type="nucleotide sequence ID" value="NZ_CP009885.1"/>
</dbReference>
<name>A0ABC8AC29_XYLFS</name>
<sequence length="211" mass="23742">MNSPRLLKRLLKLCGLLALAVLMVCGAILSCGKNNMTETTPQQAAAQDIKEVSKILMIKSRDSNYKKCFSFDSELFPIEFPPHEFIFYFKNIGYFSGIEKSPGKFGGPGMSRVSIYFFGGEFGGESAKQYYINSFSKKDASGKADIAGEYKEFYLYDLLYYSYLAIDKTGLFAIEYKIGDGKPRNKQEWTHDLQLIIDFVAAHTIPCQGES</sequence>
<organism evidence="1 2">
    <name type="scientific">Xylella fastidiosa</name>
    <dbReference type="NCBI Taxonomy" id="2371"/>
    <lineage>
        <taxon>Bacteria</taxon>
        <taxon>Pseudomonadati</taxon>
        <taxon>Pseudomonadota</taxon>
        <taxon>Gammaproteobacteria</taxon>
        <taxon>Lysobacterales</taxon>
        <taxon>Lysobacteraceae</taxon>
        <taxon>Xylella</taxon>
    </lineage>
</organism>
<proteinExistence type="predicted"/>
<dbReference type="Proteomes" id="UP000196980">
    <property type="component" value="Chromosome"/>
</dbReference>
<dbReference type="KEGG" id="xfh:XFHB_03115"/>